<dbReference type="Pfam" id="PF00069">
    <property type="entry name" value="Pkinase"/>
    <property type="match status" value="1"/>
</dbReference>
<dbReference type="AlphaFoldDB" id="A0AAE0H140"/>
<keyword evidence="1" id="KW-0808">Transferase</keyword>
<dbReference type="GO" id="GO:0004672">
    <property type="term" value="F:protein kinase activity"/>
    <property type="evidence" value="ECO:0007669"/>
    <property type="project" value="InterPro"/>
</dbReference>
<name>A0AAE0H140_9CHLO</name>
<organism evidence="9 10">
    <name type="scientific">Cymbomonas tetramitiformis</name>
    <dbReference type="NCBI Taxonomy" id="36881"/>
    <lineage>
        <taxon>Eukaryota</taxon>
        <taxon>Viridiplantae</taxon>
        <taxon>Chlorophyta</taxon>
        <taxon>Pyramimonadophyceae</taxon>
        <taxon>Pyramimonadales</taxon>
        <taxon>Pyramimonadaceae</taxon>
        <taxon>Cymbomonas</taxon>
    </lineage>
</organism>
<comment type="similarity">
    <text evidence="5">Belongs to the protein kinase superfamily. Ser/Thr protein kinase family. GCN2 subfamily.</text>
</comment>
<dbReference type="GO" id="GO:0005737">
    <property type="term" value="C:cytoplasm"/>
    <property type="evidence" value="ECO:0007669"/>
    <property type="project" value="TreeGrafter"/>
</dbReference>
<evidence type="ECO:0000313" key="9">
    <source>
        <dbReference type="EMBL" id="KAK3288037.1"/>
    </source>
</evidence>
<dbReference type="InterPro" id="IPR011009">
    <property type="entry name" value="Kinase-like_dom_sf"/>
</dbReference>
<evidence type="ECO:0000256" key="5">
    <source>
        <dbReference type="ARBA" id="ARBA00037982"/>
    </source>
</evidence>
<keyword evidence="4" id="KW-0067">ATP-binding</keyword>
<protein>
    <recommendedName>
        <fullName evidence="8">Protein kinase domain-containing protein</fullName>
    </recommendedName>
</protein>
<dbReference type="PROSITE" id="PS00108">
    <property type="entry name" value="PROTEIN_KINASE_ST"/>
    <property type="match status" value="1"/>
</dbReference>
<evidence type="ECO:0000256" key="1">
    <source>
        <dbReference type="ARBA" id="ARBA00022679"/>
    </source>
</evidence>
<evidence type="ECO:0000259" key="8">
    <source>
        <dbReference type="PROSITE" id="PS50011"/>
    </source>
</evidence>
<evidence type="ECO:0000256" key="3">
    <source>
        <dbReference type="ARBA" id="ARBA00022777"/>
    </source>
</evidence>
<keyword evidence="2" id="KW-0547">Nucleotide-binding</keyword>
<accession>A0AAE0H140</accession>
<evidence type="ECO:0000313" key="10">
    <source>
        <dbReference type="Proteomes" id="UP001190700"/>
    </source>
</evidence>
<dbReference type="Proteomes" id="UP001190700">
    <property type="component" value="Unassembled WGS sequence"/>
</dbReference>
<dbReference type="EMBL" id="LGRX02000632">
    <property type="protein sequence ID" value="KAK3288037.1"/>
    <property type="molecule type" value="Genomic_DNA"/>
</dbReference>
<dbReference type="Gene3D" id="1.10.510.10">
    <property type="entry name" value="Transferase(Phosphotransferase) domain 1"/>
    <property type="match status" value="1"/>
</dbReference>
<feature type="domain" description="Protein kinase" evidence="8">
    <location>
        <begin position="123"/>
        <end position="327"/>
    </location>
</feature>
<gene>
    <name evidence="9" type="ORF">CYMTET_4492</name>
</gene>
<keyword evidence="10" id="KW-1185">Reference proteome</keyword>
<dbReference type="PANTHER" id="PTHR11042">
    <property type="entry name" value="EUKARYOTIC TRANSLATION INITIATION FACTOR 2-ALPHA KINASE EIF2-ALPHA KINASE -RELATED"/>
    <property type="match status" value="1"/>
</dbReference>
<dbReference type="InterPro" id="IPR050339">
    <property type="entry name" value="CC_SR_Kinase"/>
</dbReference>
<dbReference type="GO" id="GO:0005524">
    <property type="term" value="F:ATP binding"/>
    <property type="evidence" value="ECO:0007669"/>
    <property type="project" value="UniProtKB-KW"/>
</dbReference>
<dbReference type="InterPro" id="IPR000719">
    <property type="entry name" value="Prot_kinase_dom"/>
</dbReference>
<feature type="transmembrane region" description="Helical" evidence="7">
    <location>
        <begin position="29"/>
        <end position="51"/>
    </location>
</feature>
<dbReference type="SMART" id="SM00220">
    <property type="entry name" value="S_TKc"/>
    <property type="match status" value="1"/>
</dbReference>
<feature type="region of interest" description="Disordered" evidence="6">
    <location>
        <begin position="1"/>
        <end position="26"/>
    </location>
</feature>
<dbReference type="SUPFAM" id="SSF56112">
    <property type="entry name" value="Protein kinase-like (PK-like)"/>
    <property type="match status" value="1"/>
</dbReference>
<keyword evidence="7" id="KW-0812">Transmembrane</keyword>
<keyword evidence="3" id="KW-0418">Kinase</keyword>
<evidence type="ECO:0000256" key="4">
    <source>
        <dbReference type="ARBA" id="ARBA00022840"/>
    </source>
</evidence>
<dbReference type="InterPro" id="IPR008271">
    <property type="entry name" value="Ser/Thr_kinase_AS"/>
</dbReference>
<dbReference type="PROSITE" id="PS50011">
    <property type="entry name" value="PROTEIN_KINASE_DOM"/>
    <property type="match status" value="1"/>
</dbReference>
<evidence type="ECO:0000256" key="6">
    <source>
        <dbReference type="SAM" id="MobiDB-lite"/>
    </source>
</evidence>
<sequence>MRGAAPAARYLAQEDSAPSDESGDGGSDVALLGGAAAAAVVVGIVLVRLAIVWYRRHLQLKHADEEKAAAKDQVSGGSSRRLQKSSLVQQVRAQGGKWVSEDELVDLGWQRHEVPEANRLQEALHQKELGEWRLGTLLYSNKSLADATTGTGILPTYVLKAKSKYKNMMAIKAVFAGREGVKFTRHDRMRLQREATAMQRVHHTNVARCTDFHIDPSDSLVWFVLELVDGRTLAEVIAESAPLTEVYASRLAIQILNGLQAIHDAKLIHRDIKPANIFVLGDVAAPSVKIIDFGVVAHLDVNSSFRKSVSLRSPSSTCSPAPAAPAL</sequence>
<evidence type="ECO:0000256" key="7">
    <source>
        <dbReference type="SAM" id="Phobius"/>
    </source>
</evidence>
<comment type="caution">
    <text evidence="9">The sequence shown here is derived from an EMBL/GenBank/DDBJ whole genome shotgun (WGS) entry which is preliminary data.</text>
</comment>
<keyword evidence="7" id="KW-0472">Membrane</keyword>
<keyword evidence="7" id="KW-1133">Transmembrane helix</keyword>
<reference evidence="9 10" key="1">
    <citation type="journal article" date="2015" name="Genome Biol. Evol.">
        <title>Comparative Genomics of a Bacterivorous Green Alga Reveals Evolutionary Causalities and Consequences of Phago-Mixotrophic Mode of Nutrition.</title>
        <authorList>
            <person name="Burns J.A."/>
            <person name="Paasch A."/>
            <person name="Narechania A."/>
            <person name="Kim E."/>
        </authorList>
    </citation>
    <scope>NUCLEOTIDE SEQUENCE [LARGE SCALE GENOMIC DNA]</scope>
    <source>
        <strain evidence="9 10">PLY_AMNH</strain>
    </source>
</reference>
<evidence type="ECO:0000256" key="2">
    <source>
        <dbReference type="ARBA" id="ARBA00022741"/>
    </source>
</evidence>
<proteinExistence type="inferred from homology"/>
<dbReference type="GO" id="GO:0005634">
    <property type="term" value="C:nucleus"/>
    <property type="evidence" value="ECO:0007669"/>
    <property type="project" value="TreeGrafter"/>
</dbReference>